<dbReference type="Proteomes" id="UP001250214">
    <property type="component" value="Unassembled WGS sequence"/>
</dbReference>
<protein>
    <recommendedName>
        <fullName evidence="3">Phospholipase D-like domain-containing protein</fullName>
    </recommendedName>
</protein>
<evidence type="ECO:0008006" key="3">
    <source>
        <dbReference type="Google" id="ProtNLM"/>
    </source>
</evidence>
<dbReference type="RefSeq" id="WP_310913391.1">
    <property type="nucleotide sequence ID" value="NZ_JAVLVT010000008.1"/>
</dbReference>
<dbReference type="EMBL" id="JAVLVT010000008">
    <property type="protein sequence ID" value="MDS1271835.1"/>
    <property type="molecule type" value="Genomic_DNA"/>
</dbReference>
<comment type="caution">
    <text evidence="1">The sequence shown here is derived from an EMBL/GenBank/DDBJ whole genome shotgun (WGS) entry which is preliminary data.</text>
</comment>
<proteinExistence type="predicted"/>
<reference evidence="2" key="1">
    <citation type="submission" date="2023-07" db="EMBL/GenBank/DDBJ databases">
        <title>Novel species in the genus Lipingzhangella isolated from Sambhar Salt Lake.</title>
        <authorList>
            <person name="Jiya N."/>
            <person name="Kajale S."/>
            <person name="Sharma A."/>
        </authorList>
    </citation>
    <scope>NUCLEOTIDE SEQUENCE [LARGE SCALE GENOMIC DNA]</scope>
    <source>
        <strain evidence="2">LS1_29</strain>
    </source>
</reference>
<dbReference type="Gene3D" id="3.30.870.10">
    <property type="entry name" value="Endonuclease Chain A"/>
    <property type="match status" value="1"/>
</dbReference>
<name>A0ABU2HAH0_9ACTN</name>
<accession>A0ABU2HAH0</accession>
<gene>
    <name evidence="1" type="ORF">RIF23_16195</name>
</gene>
<keyword evidence="2" id="KW-1185">Reference proteome</keyword>
<dbReference type="SUPFAM" id="SSF56024">
    <property type="entry name" value="Phospholipase D/nuclease"/>
    <property type="match status" value="1"/>
</dbReference>
<sequence>MSWAELERRAESLVPELGAVRLRELAGWLAQGWSPEVVRRAEPRAAPLLEAVAALPEPGPEPALAYLRGVAAGYARRGSEAQVESVWSGPGTHRVPVRAMAQVLTSLVEDARTELVLTTYSARPYPPLLDALTQARARGVAVTIVVETLQGAGSALAGAEPHQAFAEVPGVEL</sequence>
<organism evidence="1 2">
    <name type="scientific">Lipingzhangella rawalii</name>
    <dbReference type="NCBI Taxonomy" id="2055835"/>
    <lineage>
        <taxon>Bacteria</taxon>
        <taxon>Bacillati</taxon>
        <taxon>Actinomycetota</taxon>
        <taxon>Actinomycetes</taxon>
        <taxon>Streptosporangiales</taxon>
        <taxon>Nocardiopsidaceae</taxon>
        <taxon>Lipingzhangella</taxon>
    </lineage>
</organism>
<evidence type="ECO:0000313" key="2">
    <source>
        <dbReference type="Proteomes" id="UP001250214"/>
    </source>
</evidence>
<evidence type="ECO:0000313" key="1">
    <source>
        <dbReference type="EMBL" id="MDS1271835.1"/>
    </source>
</evidence>